<dbReference type="EMBL" id="JAPQKQ010000006">
    <property type="protein sequence ID" value="KAJ5193400.1"/>
    <property type="molecule type" value="Genomic_DNA"/>
</dbReference>
<dbReference type="AlphaFoldDB" id="A0A9W9JAK6"/>
<dbReference type="Proteomes" id="UP001150942">
    <property type="component" value="Unassembled WGS sequence"/>
</dbReference>
<protein>
    <submittedName>
        <fullName evidence="1">Uncharacterized protein</fullName>
    </submittedName>
</protein>
<dbReference type="Gene3D" id="3.30.200.20">
    <property type="entry name" value="Phosphorylase Kinase, domain 1"/>
    <property type="match status" value="1"/>
</dbReference>
<accession>A0A9W9JAK6</accession>
<dbReference type="OrthoDB" id="5979581at2759"/>
<evidence type="ECO:0000313" key="1">
    <source>
        <dbReference type="EMBL" id="KAJ5193400.1"/>
    </source>
</evidence>
<evidence type="ECO:0000313" key="2">
    <source>
        <dbReference type="Proteomes" id="UP001150942"/>
    </source>
</evidence>
<name>A0A9W9JAK6_9EURO</name>
<comment type="caution">
    <text evidence="1">The sequence shown here is derived from an EMBL/GenBank/DDBJ whole genome shotgun (WGS) entry which is preliminary data.</text>
</comment>
<keyword evidence="2" id="KW-1185">Reference proteome</keyword>
<proteinExistence type="predicted"/>
<sequence>MVATKSIISWDIGGFDCVACEGQGWVSLKIMTANSSKSGELQNLRLLEKHCDENLPSKYIAELLDDFTHDGPNRVHQCFVFE</sequence>
<reference evidence="1" key="1">
    <citation type="submission" date="2022-11" db="EMBL/GenBank/DDBJ databases">
        <authorList>
            <person name="Petersen C."/>
        </authorList>
    </citation>
    <scope>NUCLEOTIDE SEQUENCE</scope>
    <source>
        <strain evidence="1">IBT 20477</strain>
    </source>
</reference>
<gene>
    <name evidence="1" type="ORF">N7449_009542</name>
</gene>
<reference evidence="1" key="2">
    <citation type="journal article" date="2023" name="IMA Fungus">
        <title>Comparative genomic study of the Penicillium genus elucidates a diverse pangenome and 15 lateral gene transfer events.</title>
        <authorList>
            <person name="Petersen C."/>
            <person name="Sorensen T."/>
            <person name="Nielsen M.R."/>
            <person name="Sondergaard T.E."/>
            <person name="Sorensen J.L."/>
            <person name="Fitzpatrick D.A."/>
            <person name="Frisvad J.C."/>
            <person name="Nielsen K.L."/>
        </authorList>
    </citation>
    <scope>NUCLEOTIDE SEQUENCE</scope>
    <source>
        <strain evidence="1">IBT 20477</strain>
    </source>
</reference>
<organism evidence="1 2">
    <name type="scientific">Penicillium cf. viridicatum</name>
    <dbReference type="NCBI Taxonomy" id="2972119"/>
    <lineage>
        <taxon>Eukaryota</taxon>
        <taxon>Fungi</taxon>
        <taxon>Dikarya</taxon>
        <taxon>Ascomycota</taxon>
        <taxon>Pezizomycotina</taxon>
        <taxon>Eurotiomycetes</taxon>
        <taxon>Eurotiomycetidae</taxon>
        <taxon>Eurotiales</taxon>
        <taxon>Aspergillaceae</taxon>
        <taxon>Penicillium</taxon>
    </lineage>
</organism>